<keyword evidence="2" id="KW-0028">Amino-acid biosynthesis</keyword>
<dbReference type="Gene3D" id="2.160.10.10">
    <property type="entry name" value="Hexapeptide repeat proteins"/>
    <property type="match status" value="1"/>
</dbReference>
<dbReference type="GO" id="GO:0006535">
    <property type="term" value="P:cysteine biosynthetic process from serine"/>
    <property type="evidence" value="ECO:0007669"/>
    <property type="project" value="InterPro"/>
</dbReference>
<evidence type="ECO:0000256" key="1">
    <source>
        <dbReference type="ARBA" id="ARBA00018522"/>
    </source>
</evidence>
<keyword evidence="7" id="KW-1185">Reference proteome</keyword>
<dbReference type="PANTHER" id="PTHR42811">
    <property type="entry name" value="SERINE ACETYLTRANSFERASE"/>
    <property type="match status" value="1"/>
</dbReference>
<dbReference type="Proteomes" id="UP000095552">
    <property type="component" value="Unassembled WGS sequence"/>
</dbReference>
<feature type="domain" description="Serine acetyltransferase N-terminal" evidence="5">
    <location>
        <begin position="54"/>
        <end position="126"/>
    </location>
</feature>
<dbReference type="InterPro" id="IPR011004">
    <property type="entry name" value="Trimer_LpxA-like_sf"/>
</dbReference>
<dbReference type="RefSeq" id="WP_069835621.1">
    <property type="nucleotide sequence ID" value="NZ_MDGQ01000005.1"/>
</dbReference>
<protein>
    <recommendedName>
        <fullName evidence="1">Serine acetyltransferase</fullName>
    </recommendedName>
</protein>
<evidence type="ECO:0000313" key="7">
    <source>
        <dbReference type="Proteomes" id="UP000095552"/>
    </source>
</evidence>
<dbReference type="CDD" id="cd03354">
    <property type="entry name" value="LbH_SAT"/>
    <property type="match status" value="1"/>
</dbReference>
<dbReference type="Pfam" id="PF06426">
    <property type="entry name" value="SATase_N"/>
    <property type="match status" value="1"/>
</dbReference>
<evidence type="ECO:0000256" key="3">
    <source>
        <dbReference type="ARBA" id="ARBA00022679"/>
    </source>
</evidence>
<comment type="caution">
    <text evidence="6">The sequence shown here is derived from an EMBL/GenBank/DDBJ whole genome shotgun (WGS) entry which is preliminary data.</text>
</comment>
<gene>
    <name evidence="6" type="ORF">BFP71_11560</name>
</gene>
<dbReference type="UniPathway" id="UPA00136">
    <property type="reaction ID" value="UER00199"/>
</dbReference>
<dbReference type="EMBL" id="MDGQ01000005">
    <property type="protein sequence ID" value="OEK04116.1"/>
    <property type="molecule type" value="Genomic_DNA"/>
</dbReference>
<dbReference type="SUPFAM" id="SSF51161">
    <property type="entry name" value="Trimeric LpxA-like enzymes"/>
    <property type="match status" value="1"/>
</dbReference>
<name>A0A1E5SYC7_9BACT</name>
<dbReference type="InterPro" id="IPR045304">
    <property type="entry name" value="LbH_SAT"/>
</dbReference>
<evidence type="ECO:0000313" key="6">
    <source>
        <dbReference type="EMBL" id="OEK04116.1"/>
    </source>
</evidence>
<accession>A0A1E5SYC7</accession>
<dbReference type="Gene3D" id="1.10.3130.10">
    <property type="entry name" value="serine acetyltransferase, domain 1"/>
    <property type="match status" value="1"/>
</dbReference>
<evidence type="ECO:0000256" key="2">
    <source>
        <dbReference type="ARBA" id="ARBA00022605"/>
    </source>
</evidence>
<sequence length="278" mass="30861">MNRDFINSLYVRQQVCLNCASPETISEWFNELLGTLFPDFSKQKFNTQREFELHLEKLKLQLEQILSRNETKPELSSSDLADLFFDALPEIHSQMEQDVTAIFEGDPAAKSRTEVIRTYPGFMAIAAHRIAHQLDILGISLIPRIISEFAHSKTGIDIHPSAQIGNFFCIDHGTGVVIGETTVIGDHVKIYQGVTLGALSVDKKDAVKKRHPTISDNTVIYAGATILGGETHIGHDSIIGGNVWLTQSIPPFSKIYYQAQMTNTSGETDKIIFKGESA</sequence>
<organism evidence="6 7">
    <name type="scientific">Roseivirga misakiensis</name>
    <dbReference type="NCBI Taxonomy" id="1563681"/>
    <lineage>
        <taxon>Bacteria</taxon>
        <taxon>Pseudomonadati</taxon>
        <taxon>Bacteroidota</taxon>
        <taxon>Cytophagia</taxon>
        <taxon>Cytophagales</taxon>
        <taxon>Roseivirgaceae</taxon>
        <taxon>Roseivirga</taxon>
    </lineage>
</organism>
<dbReference type="GO" id="GO:0009001">
    <property type="term" value="F:serine O-acetyltransferase activity"/>
    <property type="evidence" value="ECO:0007669"/>
    <property type="project" value="InterPro"/>
</dbReference>
<keyword evidence="3 6" id="KW-0808">Transferase</keyword>
<evidence type="ECO:0000259" key="5">
    <source>
        <dbReference type="Pfam" id="PF06426"/>
    </source>
</evidence>
<dbReference type="OrthoDB" id="9801456at2"/>
<keyword evidence="4" id="KW-0012">Acyltransferase</keyword>
<dbReference type="AlphaFoldDB" id="A0A1E5SYC7"/>
<dbReference type="GO" id="GO:0005737">
    <property type="term" value="C:cytoplasm"/>
    <property type="evidence" value="ECO:0007669"/>
    <property type="project" value="InterPro"/>
</dbReference>
<dbReference type="STRING" id="1563681.BFP71_11560"/>
<proteinExistence type="predicted"/>
<dbReference type="InterPro" id="IPR010493">
    <property type="entry name" value="Ser_AcTrfase_N"/>
</dbReference>
<dbReference type="InterPro" id="IPR042122">
    <property type="entry name" value="Ser_AcTrfase_N_sf"/>
</dbReference>
<evidence type="ECO:0000256" key="4">
    <source>
        <dbReference type="ARBA" id="ARBA00023315"/>
    </source>
</evidence>
<reference evidence="6 7" key="1">
    <citation type="submission" date="2016-08" db="EMBL/GenBank/DDBJ databases">
        <title>Draft genome of Fabibacter sp. strain SK-8.</title>
        <authorList>
            <person name="Wong S.-K."/>
            <person name="Hamasaki K."/>
            <person name="Yoshizawa S."/>
        </authorList>
    </citation>
    <scope>NUCLEOTIDE SEQUENCE [LARGE SCALE GENOMIC DNA]</scope>
    <source>
        <strain evidence="6 7">SK-8</strain>
    </source>
</reference>